<evidence type="ECO:0000256" key="2">
    <source>
        <dbReference type="SAM" id="Phobius"/>
    </source>
</evidence>
<feature type="transmembrane region" description="Helical" evidence="2">
    <location>
        <begin position="37"/>
        <end position="59"/>
    </location>
</feature>
<gene>
    <name evidence="3" type="ORF">JOE57_002691</name>
</gene>
<keyword evidence="2" id="KW-0812">Transmembrane</keyword>
<reference evidence="3 4" key="1">
    <citation type="submission" date="2021-01" db="EMBL/GenBank/DDBJ databases">
        <title>Sequencing the genomes of 1000 actinobacteria strains.</title>
        <authorList>
            <person name="Klenk H.-P."/>
        </authorList>
    </citation>
    <scope>NUCLEOTIDE SEQUENCE [LARGE SCALE GENOMIC DNA]</scope>
    <source>
        <strain evidence="3 4">DSM 18662</strain>
    </source>
</reference>
<keyword evidence="2" id="KW-1133">Transmembrane helix</keyword>
<dbReference type="EMBL" id="JAFBCF010000001">
    <property type="protein sequence ID" value="MBM7799770.1"/>
    <property type="molecule type" value="Genomic_DNA"/>
</dbReference>
<sequence>MAKSKPNKSEPVAGNSRRDKLASLEAARKSEQRRRTVILLSTCLVLAALLLAYPVYLFAQDARMRSASIAELGLSPAAAACQPVQENPATGNQQHVADGTKVNYDRLPPDSGAHLNHWAPFAKKFYTAEERPVVEELVHNLEHGYTIAWYNPDMPKDQLKDLEWIAKTFNGGDYVKDKFIAAPWTPADGKAFPAGQNIILTHWYANPQDPGNAATQKGVRMGCGGVSGQAIKDFMAKYPSTSAPEPQGG</sequence>
<protein>
    <recommendedName>
        <fullName evidence="5">DUF3105 domain-containing protein</fullName>
    </recommendedName>
</protein>
<comment type="caution">
    <text evidence="3">The sequence shown here is derived from an EMBL/GenBank/DDBJ whole genome shotgun (WGS) entry which is preliminary data.</text>
</comment>
<name>A0ABS2RL88_9ACTN</name>
<evidence type="ECO:0000313" key="4">
    <source>
        <dbReference type="Proteomes" id="UP000704762"/>
    </source>
</evidence>
<dbReference type="RefSeq" id="WP_204918735.1">
    <property type="nucleotide sequence ID" value="NZ_BAAAQP010000003.1"/>
</dbReference>
<evidence type="ECO:0000256" key="1">
    <source>
        <dbReference type="SAM" id="MobiDB-lite"/>
    </source>
</evidence>
<proteinExistence type="predicted"/>
<organism evidence="3 4">
    <name type="scientific">Microlunatus panaciterrae</name>
    <dbReference type="NCBI Taxonomy" id="400768"/>
    <lineage>
        <taxon>Bacteria</taxon>
        <taxon>Bacillati</taxon>
        <taxon>Actinomycetota</taxon>
        <taxon>Actinomycetes</taxon>
        <taxon>Propionibacteriales</taxon>
        <taxon>Propionibacteriaceae</taxon>
        <taxon>Microlunatus</taxon>
    </lineage>
</organism>
<feature type="region of interest" description="Disordered" evidence="1">
    <location>
        <begin position="1"/>
        <end position="21"/>
    </location>
</feature>
<dbReference type="Pfam" id="PF11303">
    <property type="entry name" value="DUF3105"/>
    <property type="match status" value="1"/>
</dbReference>
<evidence type="ECO:0008006" key="5">
    <source>
        <dbReference type="Google" id="ProtNLM"/>
    </source>
</evidence>
<accession>A0ABS2RL88</accession>
<dbReference type="Proteomes" id="UP000704762">
    <property type="component" value="Unassembled WGS sequence"/>
</dbReference>
<keyword evidence="4" id="KW-1185">Reference proteome</keyword>
<dbReference type="InterPro" id="IPR021454">
    <property type="entry name" value="DUF3105"/>
</dbReference>
<evidence type="ECO:0000313" key="3">
    <source>
        <dbReference type="EMBL" id="MBM7799770.1"/>
    </source>
</evidence>
<keyword evidence="2" id="KW-0472">Membrane</keyword>